<dbReference type="Proteomes" id="UP000241421">
    <property type="component" value="Unassembled WGS sequence"/>
</dbReference>
<name>A0A2U2HAZ0_9BURK</name>
<reference evidence="1 2" key="1">
    <citation type="submission" date="2018-04" db="EMBL/GenBank/DDBJ databases">
        <title>Massilia violaceinigra sp. nov., a novel purple-pigmented bacterium isolated from Tianshan glacier, Xinjiang, China.</title>
        <authorList>
            <person name="Wang H."/>
        </authorList>
    </citation>
    <scope>NUCLEOTIDE SEQUENCE [LARGE SCALE GENOMIC DNA]</scope>
    <source>
        <strain evidence="1 2">B448-2</strain>
    </source>
</reference>
<gene>
    <name evidence="1" type="ORF">C7C56_026515</name>
</gene>
<keyword evidence="2" id="KW-1185">Reference proteome</keyword>
<proteinExistence type="predicted"/>
<organism evidence="1 2">
    <name type="scientific">Massilia glaciei</name>
    <dbReference type="NCBI Taxonomy" id="1524097"/>
    <lineage>
        <taxon>Bacteria</taxon>
        <taxon>Pseudomonadati</taxon>
        <taxon>Pseudomonadota</taxon>
        <taxon>Betaproteobacteria</taxon>
        <taxon>Burkholderiales</taxon>
        <taxon>Oxalobacteraceae</taxon>
        <taxon>Telluria group</taxon>
        <taxon>Massilia</taxon>
    </lineage>
</organism>
<evidence type="ECO:0008006" key="3">
    <source>
        <dbReference type="Google" id="ProtNLM"/>
    </source>
</evidence>
<evidence type="ECO:0000313" key="1">
    <source>
        <dbReference type="EMBL" id="PWF39892.1"/>
    </source>
</evidence>
<comment type="caution">
    <text evidence="1">The sequence shown here is derived from an EMBL/GenBank/DDBJ whole genome shotgun (WGS) entry which is preliminary data.</text>
</comment>
<evidence type="ECO:0000313" key="2">
    <source>
        <dbReference type="Proteomes" id="UP000241421"/>
    </source>
</evidence>
<dbReference type="EMBL" id="PXWF02000332">
    <property type="protein sequence ID" value="PWF39892.1"/>
    <property type="molecule type" value="Genomic_DNA"/>
</dbReference>
<dbReference type="AlphaFoldDB" id="A0A2U2HAZ0"/>
<accession>A0A2U2HAZ0</accession>
<sequence>MLFQHLDLLGCGDPLLMDRGYPCRWLVALLNHRGIRFCMRVEKEGNSGFASVRDFLRSGLQEQIVTLGAPDKADAADYECPRGALEPV</sequence>
<protein>
    <recommendedName>
        <fullName evidence="3">Transposase IS4-like domain-containing protein</fullName>
    </recommendedName>
</protein>